<dbReference type="AlphaFoldDB" id="A0A928VUW8"/>
<proteinExistence type="predicted"/>
<dbReference type="Proteomes" id="UP000625316">
    <property type="component" value="Unassembled WGS sequence"/>
</dbReference>
<evidence type="ECO:0000313" key="1">
    <source>
        <dbReference type="EMBL" id="MBE9033025.1"/>
    </source>
</evidence>
<evidence type="ECO:0000313" key="2">
    <source>
        <dbReference type="Proteomes" id="UP000625316"/>
    </source>
</evidence>
<name>A0A928VUW8_9CYAN</name>
<reference evidence="1" key="1">
    <citation type="submission" date="2020-10" db="EMBL/GenBank/DDBJ databases">
        <authorList>
            <person name="Castelo-Branco R."/>
            <person name="Eusebio N."/>
            <person name="Adriana R."/>
            <person name="Vieira A."/>
            <person name="Brugerolle De Fraissinette N."/>
            <person name="Rezende De Castro R."/>
            <person name="Schneider M.P."/>
            <person name="Vasconcelos V."/>
            <person name="Leao P.N."/>
        </authorList>
    </citation>
    <scope>NUCLEOTIDE SEQUENCE</scope>
    <source>
        <strain evidence="1">LEGE 11480</strain>
    </source>
</reference>
<comment type="caution">
    <text evidence="1">The sequence shown here is derived from an EMBL/GenBank/DDBJ whole genome shotgun (WGS) entry which is preliminary data.</text>
</comment>
<accession>A0A928VUW8</accession>
<protein>
    <submittedName>
        <fullName evidence="1">Excisionase family protein</fullName>
    </submittedName>
</protein>
<dbReference type="EMBL" id="JADEXQ010000143">
    <property type="protein sequence ID" value="MBE9033025.1"/>
    <property type="molecule type" value="Genomic_DNA"/>
</dbReference>
<dbReference type="InterPro" id="IPR038146">
    <property type="entry name" value="933W_put_Xis_sf"/>
</dbReference>
<dbReference type="Gene3D" id="1.10.1660.60">
    <property type="entry name" value="Putative excisionased domain DUF1233"/>
    <property type="match status" value="1"/>
</dbReference>
<keyword evidence="2" id="KW-1185">Reference proteome</keyword>
<sequence length="88" mass="10402">MELKLIPATEVRAMLGNISAVTLKRYRLKYWIEGVHYVKPVQQCLYNKPLIEDWMLYGRTEPATHQLTIEAFVQAQQKRSGRKARDRR</sequence>
<organism evidence="1 2">
    <name type="scientific">Romeriopsis navalis LEGE 11480</name>
    <dbReference type="NCBI Taxonomy" id="2777977"/>
    <lineage>
        <taxon>Bacteria</taxon>
        <taxon>Bacillati</taxon>
        <taxon>Cyanobacteriota</taxon>
        <taxon>Cyanophyceae</taxon>
        <taxon>Leptolyngbyales</taxon>
        <taxon>Leptolyngbyaceae</taxon>
        <taxon>Romeriopsis</taxon>
        <taxon>Romeriopsis navalis</taxon>
    </lineage>
</organism>
<dbReference type="RefSeq" id="WP_264327839.1">
    <property type="nucleotide sequence ID" value="NZ_JADEXQ010000143.1"/>
</dbReference>
<gene>
    <name evidence="1" type="primary">xisR</name>
    <name evidence="1" type="ORF">IQ266_25135</name>
</gene>